<gene>
    <name evidence="1" type="ORF">PAA8504_04387</name>
</gene>
<reference evidence="1 2" key="1">
    <citation type="submission" date="2018-03" db="EMBL/GenBank/DDBJ databases">
        <authorList>
            <person name="Keele B.F."/>
        </authorList>
    </citation>
    <scope>NUCLEOTIDE SEQUENCE [LARGE SCALE GENOMIC DNA]</scope>
    <source>
        <strain evidence="1 2">CECT 8504</strain>
    </source>
</reference>
<accession>A0A2R8C2B7</accession>
<proteinExistence type="predicted"/>
<name>A0A2R8C2B7_9RHOB</name>
<dbReference type="EMBL" id="ONZF01000044">
    <property type="protein sequence ID" value="SPJ26519.1"/>
    <property type="molecule type" value="Genomic_DNA"/>
</dbReference>
<protein>
    <submittedName>
        <fullName evidence="1">Uncharacterized protein</fullName>
    </submittedName>
</protein>
<evidence type="ECO:0000313" key="1">
    <source>
        <dbReference type="EMBL" id="SPJ26519.1"/>
    </source>
</evidence>
<keyword evidence="2" id="KW-1185">Reference proteome</keyword>
<evidence type="ECO:0000313" key="2">
    <source>
        <dbReference type="Proteomes" id="UP000244912"/>
    </source>
</evidence>
<dbReference type="AlphaFoldDB" id="A0A2R8C2B7"/>
<sequence length="38" mass="4410">MLLINAPGDTKGLWGAEEVSLLLDQIKREKGVWWMPWQ</sequence>
<organism evidence="1 2">
    <name type="scientific">Palleronia abyssalis</name>
    <dbReference type="NCBI Taxonomy" id="1501240"/>
    <lineage>
        <taxon>Bacteria</taxon>
        <taxon>Pseudomonadati</taxon>
        <taxon>Pseudomonadota</taxon>
        <taxon>Alphaproteobacteria</taxon>
        <taxon>Rhodobacterales</taxon>
        <taxon>Roseobacteraceae</taxon>
        <taxon>Palleronia</taxon>
    </lineage>
</organism>
<dbReference type="Proteomes" id="UP000244912">
    <property type="component" value="Unassembled WGS sequence"/>
</dbReference>